<dbReference type="Proteomes" id="UP001601444">
    <property type="component" value="Unassembled WGS sequence"/>
</dbReference>
<proteinExistence type="predicted"/>
<dbReference type="PANTHER" id="PTHR48228">
    <property type="entry name" value="SUCCINYL-COA--D-CITRAMALATE COA-TRANSFERASE"/>
    <property type="match status" value="1"/>
</dbReference>
<dbReference type="Gene3D" id="3.40.50.10540">
    <property type="entry name" value="Crotonobetainyl-coa:carnitine coa-transferase, domain 1"/>
    <property type="match status" value="1"/>
</dbReference>
<dbReference type="Gene3D" id="3.30.1540.10">
    <property type="entry name" value="formyl-coa transferase, domain 3"/>
    <property type="match status" value="1"/>
</dbReference>
<name>A0ABW6PMQ1_9NOCA</name>
<comment type="caution">
    <text evidence="2">The sequence shown here is derived from an EMBL/GenBank/DDBJ whole genome shotgun (WGS) entry which is preliminary data.</text>
</comment>
<feature type="region of interest" description="Disordered" evidence="1">
    <location>
        <begin position="179"/>
        <end position="199"/>
    </location>
</feature>
<dbReference type="InterPro" id="IPR023606">
    <property type="entry name" value="CoA-Trfase_III_dom_1_sf"/>
</dbReference>
<protein>
    <submittedName>
        <fullName evidence="2">CoA transferase</fullName>
    </submittedName>
</protein>
<evidence type="ECO:0000313" key="3">
    <source>
        <dbReference type="Proteomes" id="UP001601444"/>
    </source>
</evidence>
<dbReference type="RefSeq" id="WP_387700290.1">
    <property type="nucleotide sequence ID" value="NZ_JBIAMX010000006.1"/>
</dbReference>
<dbReference type="InterPro" id="IPR003673">
    <property type="entry name" value="CoA-Trfase_fam_III"/>
</dbReference>
<dbReference type="SUPFAM" id="SSF89796">
    <property type="entry name" value="CoA-transferase family III (CaiB/BaiF)"/>
    <property type="match status" value="2"/>
</dbReference>
<dbReference type="InterPro" id="IPR050509">
    <property type="entry name" value="CoA-transferase_III"/>
</dbReference>
<gene>
    <name evidence="2" type="ORF">ACFYTF_12595</name>
</gene>
<organism evidence="2 3">
    <name type="scientific">Nocardia thailandica</name>
    <dbReference type="NCBI Taxonomy" id="257275"/>
    <lineage>
        <taxon>Bacteria</taxon>
        <taxon>Bacillati</taxon>
        <taxon>Actinomycetota</taxon>
        <taxon>Actinomycetes</taxon>
        <taxon>Mycobacteriales</taxon>
        <taxon>Nocardiaceae</taxon>
        <taxon>Nocardia</taxon>
    </lineage>
</organism>
<keyword evidence="2" id="KW-0808">Transferase</keyword>
<sequence>MSSPSALVHAYESGCGAPASEPAEIPDPGGLLAATLPVWALAAGSVAAVGAAANRVRAAQGLDPRPVRVDPGRVAGAFASERVLRIDGAPPAAFAELSGFFPAADGWVRTHANYPHHRDRLLAMLGLPPGADAAAARARFAARPAAELEDAAAAAGALIFRVRTEQEWAASPAGTAARGGPLIAVEPRTPDGRGGFSRDATAERPLAGVRVLDLTRVLAGPVATRTLALLGAEVLRIDPPAMPEIAWQYLDNCQGKRSALLDLRGGLAAFTALLAEADVLVTGYRPGALEALGVAADRPGLVHARLCAWGESGPWGGRRGFDSLVQAASGIALLEGTDGAPGALPAQALDHASGYLLAAGILDALRARAEDGRGRTIRAALARTAAWLLAAGGRTPGHGPATPPDAAATVTHGPVVGARPAVPGYDDYPWPAPPYGADPAAWR</sequence>
<dbReference type="GO" id="GO:0016740">
    <property type="term" value="F:transferase activity"/>
    <property type="evidence" value="ECO:0007669"/>
    <property type="project" value="UniProtKB-KW"/>
</dbReference>
<keyword evidence="3" id="KW-1185">Reference proteome</keyword>
<evidence type="ECO:0000313" key="2">
    <source>
        <dbReference type="EMBL" id="MFF0543662.1"/>
    </source>
</evidence>
<evidence type="ECO:0000256" key="1">
    <source>
        <dbReference type="SAM" id="MobiDB-lite"/>
    </source>
</evidence>
<dbReference type="EMBL" id="JBIAMX010000006">
    <property type="protein sequence ID" value="MFF0543662.1"/>
    <property type="molecule type" value="Genomic_DNA"/>
</dbReference>
<accession>A0ABW6PMQ1</accession>
<dbReference type="Pfam" id="PF02515">
    <property type="entry name" value="CoA_transf_3"/>
    <property type="match status" value="1"/>
</dbReference>
<dbReference type="PANTHER" id="PTHR48228:SF4">
    <property type="entry name" value="BLR3030 PROTEIN"/>
    <property type="match status" value="1"/>
</dbReference>
<dbReference type="InterPro" id="IPR044855">
    <property type="entry name" value="CoA-Trfase_III_dom3_sf"/>
</dbReference>
<reference evidence="2 3" key="1">
    <citation type="submission" date="2024-10" db="EMBL/GenBank/DDBJ databases">
        <title>The Natural Products Discovery Center: Release of the First 8490 Sequenced Strains for Exploring Actinobacteria Biosynthetic Diversity.</title>
        <authorList>
            <person name="Kalkreuter E."/>
            <person name="Kautsar S.A."/>
            <person name="Yang D."/>
            <person name="Bader C.D."/>
            <person name="Teijaro C.N."/>
            <person name="Fluegel L."/>
            <person name="Davis C.M."/>
            <person name="Simpson J.R."/>
            <person name="Lauterbach L."/>
            <person name="Steele A.D."/>
            <person name="Gui C."/>
            <person name="Meng S."/>
            <person name="Li G."/>
            <person name="Viehrig K."/>
            <person name="Ye F."/>
            <person name="Su P."/>
            <person name="Kiefer A.F."/>
            <person name="Nichols A."/>
            <person name="Cepeda A.J."/>
            <person name="Yan W."/>
            <person name="Fan B."/>
            <person name="Jiang Y."/>
            <person name="Adhikari A."/>
            <person name="Zheng C.-J."/>
            <person name="Schuster L."/>
            <person name="Cowan T.M."/>
            <person name="Smanski M.J."/>
            <person name="Chevrette M.G."/>
            <person name="De Carvalho L.P.S."/>
            <person name="Shen B."/>
        </authorList>
    </citation>
    <scope>NUCLEOTIDE SEQUENCE [LARGE SCALE GENOMIC DNA]</scope>
    <source>
        <strain evidence="2 3">NPDC004045</strain>
    </source>
</reference>